<feature type="transmembrane region" description="Helical" evidence="6">
    <location>
        <begin position="371"/>
        <end position="395"/>
    </location>
</feature>
<proteinExistence type="inferred from homology"/>
<evidence type="ECO:0000256" key="1">
    <source>
        <dbReference type="ARBA" id="ARBA00004141"/>
    </source>
</evidence>
<comment type="caution">
    <text evidence="7">The sequence shown here is derived from an EMBL/GenBank/DDBJ whole genome shotgun (WGS) entry which is preliminary data.</text>
</comment>
<feature type="transmembrane region" description="Helical" evidence="6">
    <location>
        <begin position="222"/>
        <end position="243"/>
    </location>
</feature>
<feature type="transmembrane region" description="Helical" evidence="6">
    <location>
        <begin position="475"/>
        <end position="496"/>
    </location>
</feature>
<dbReference type="InterPro" id="IPR045069">
    <property type="entry name" value="MATE_euk"/>
</dbReference>
<dbReference type="InterPro" id="IPR002528">
    <property type="entry name" value="MATE_fam"/>
</dbReference>
<evidence type="ECO:0000313" key="7">
    <source>
        <dbReference type="EMBL" id="KAK6792503.1"/>
    </source>
</evidence>
<dbReference type="EMBL" id="JBANQN010000004">
    <property type="protein sequence ID" value="KAK6792503.1"/>
    <property type="molecule type" value="Genomic_DNA"/>
</dbReference>
<keyword evidence="4 6" id="KW-1133">Transmembrane helix</keyword>
<feature type="transmembrane region" description="Helical" evidence="6">
    <location>
        <begin position="450"/>
        <end position="469"/>
    </location>
</feature>
<dbReference type="NCBIfam" id="TIGR00797">
    <property type="entry name" value="matE"/>
    <property type="match status" value="1"/>
</dbReference>
<dbReference type="CDD" id="cd13132">
    <property type="entry name" value="MATE_eukaryotic"/>
    <property type="match status" value="1"/>
</dbReference>
<dbReference type="GO" id="GO:0016020">
    <property type="term" value="C:membrane"/>
    <property type="evidence" value="ECO:0007669"/>
    <property type="project" value="UniProtKB-SubCell"/>
</dbReference>
<sequence>MQLSFWYVQTSFLVPNFSSSVTNLMGSVINENRQPLLLAEVTSANWLPENKIERREDEDDKDMKTRVWIETKKLWHIVGPSIFSRIGTFTMNIITQGFAGHLGEVELAAITISNTVIVGFSFGLILGMASALETLCGQAYGAKKHHMLGIYMQRSWIVITLCCILLLPMYIFATPILKALGQPDDVAELSGVVALWFIPLQFSFAFQFTIQRFLLSQLKTAVIAWISLAVLAIHTAISWLFVYKLNLGIVGAAVALDISWWLLVVGLFKYAACGGCPETWSGFSMQAFSGLWEFFRLSAAAGVMLCLENWYYRILILMTGYLHNARLTLDALSICMNINSREMMIPLAFFASTGVRVANELGAGRGKAAKFAAAISVIYSTMIGLVFCILIMIYQQKFTLFFSSNFDVLKAVNKISYLLTFTILLNSVQPVLSGVAVGSGWQSKVAYINLGCYYIVGVPLGILMGVVLHTGLEGLWAGMIFGGTALQTIILAFITYRCDWENEARKATTQVEKWSKPPPVIYINFLAVLTCESL</sequence>
<dbReference type="AlphaFoldDB" id="A0AAN8TXK9"/>
<evidence type="ECO:0000256" key="4">
    <source>
        <dbReference type="ARBA" id="ARBA00022989"/>
    </source>
</evidence>
<reference evidence="7 8" key="1">
    <citation type="submission" date="2024-02" db="EMBL/GenBank/DDBJ databases">
        <title>de novo genome assembly of Solanum bulbocastanum strain 11H21.</title>
        <authorList>
            <person name="Hosaka A.J."/>
        </authorList>
    </citation>
    <scope>NUCLEOTIDE SEQUENCE [LARGE SCALE GENOMIC DNA]</scope>
    <source>
        <tissue evidence="7">Young leaves</tissue>
    </source>
</reference>
<comment type="similarity">
    <text evidence="2 6">Belongs to the multi antimicrobial extrusion (MATE) (TC 2.A.66.1) family.</text>
</comment>
<dbReference type="Proteomes" id="UP001371456">
    <property type="component" value="Unassembled WGS sequence"/>
</dbReference>
<comment type="subcellular location">
    <subcellularLocation>
        <location evidence="1">Membrane</location>
        <topology evidence="1">Multi-pass membrane protein</topology>
    </subcellularLocation>
</comment>
<feature type="transmembrane region" description="Helical" evidence="6">
    <location>
        <begin position="74"/>
        <end position="95"/>
    </location>
</feature>
<dbReference type="PANTHER" id="PTHR11206">
    <property type="entry name" value="MULTIDRUG RESISTANCE PROTEIN"/>
    <property type="match status" value="1"/>
</dbReference>
<name>A0AAN8TXK9_SOLBU</name>
<keyword evidence="3 6" id="KW-0812">Transmembrane</keyword>
<feature type="transmembrane region" description="Helical" evidence="6">
    <location>
        <begin position="189"/>
        <end position="210"/>
    </location>
</feature>
<keyword evidence="8" id="KW-1185">Reference proteome</keyword>
<dbReference type="GO" id="GO:0042910">
    <property type="term" value="F:xenobiotic transmembrane transporter activity"/>
    <property type="evidence" value="ECO:0007669"/>
    <property type="project" value="InterPro"/>
</dbReference>
<accession>A0AAN8TXK9</accession>
<feature type="transmembrane region" description="Helical" evidence="6">
    <location>
        <begin position="156"/>
        <end position="177"/>
    </location>
</feature>
<protein>
    <recommendedName>
        <fullName evidence="6">Protein DETOXIFICATION</fullName>
    </recommendedName>
    <alternativeName>
        <fullName evidence="6">Multidrug and toxic compound extrusion protein</fullName>
    </alternativeName>
</protein>
<feature type="transmembrane region" description="Helical" evidence="6">
    <location>
        <begin position="107"/>
        <end position="135"/>
    </location>
</feature>
<keyword evidence="5 6" id="KW-0472">Membrane</keyword>
<feature type="transmembrane region" description="Helical" evidence="6">
    <location>
        <begin position="249"/>
        <end position="273"/>
    </location>
</feature>
<evidence type="ECO:0000256" key="5">
    <source>
        <dbReference type="ARBA" id="ARBA00023136"/>
    </source>
</evidence>
<organism evidence="7 8">
    <name type="scientific">Solanum bulbocastanum</name>
    <name type="common">Wild potato</name>
    <dbReference type="NCBI Taxonomy" id="147425"/>
    <lineage>
        <taxon>Eukaryota</taxon>
        <taxon>Viridiplantae</taxon>
        <taxon>Streptophyta</taxon>
        <taxon>Embryophyta</taxon>
        <taxon>Tracheophyta</taxon>
        <taxon>Spermatophyta</taxon>
        <taxon>Magnoliopsida</taxon>
        <taxon>eudicotyledons</taxon>
        <taxon>Gunneridae</taxon>
        <taxon>Pentapetalae</taxon>
        <taxon>asterids</taxon>
        <taxon>lamiids</taxon>
        <taxon>Solanales</taxon>
        <taxon>Solanaceae</taxon>
        <taxon>Solanoideae</taxon>
        <taxon>Solaneae</taxon>
        <taxon>Solanum</taxon>
    </lineage>
</organism>
<feature type="transmembrane region" description="Helical" evidence="6">
    <location>
        <begin position="415"/>
        <end position="438"/>
    </location>
</feature>
<dbReference type="GO" id="GO:1990961">
    <property type="term" value="P:xenobiotic detoxification by transmembrane export across the plasma membrane"/>
    <property type="evidence" value="ECO:0007669"/>
    <property type="project" value="InterPro"/>
</dbReference>
<gene>
    <name evidence="7" type="ORF">RDI58_011584</name>
</gene>
<dbReference type="GO" id="GO:0015297">
    <property type="term" value="F:antiporter activity"/>
    <property type="evidence" value="ECO:0007669"/>
    <property type="project" value="InterPro"/>
</dbReference>
<evidence type="ECO:0000256" key="2">
    <source>
        <dbReference type="ARBA" id="ARBA00010199"/>
    </source>
</evidence>
<evidence type="ECO:0000256" key="6">
    <source>
        <dbReference type="RuleBase" id="RU004914"/>
    </source>
</evidence>
<evidence type="ECO:0000313" key="8">
    <source>
        <dbReference type="Proteomes" id="UP001371456"/>
    </source>
</evidence>
<evidence type="ECO:0000256" key="3">
    <source>
        <dbReference type="ARBA" id="ARBA00022692"/>
    </source>
</evidence>
<dbReference type="Pfam" id="PF01554">
    <property type="entry name" value="MatE"/>
    <property type="match status" value="2"/>
</dbReference>